<comment type="caution">
    <text evidence="1">The sequence shown here is derived from an EMBL/GenBank/DDBJ whole genome shotgun (WGS) entry which is preliminary data.</text>
</comment>
<protein>
    <submittedName>
        <fullName evidence="1">Uncharacterized protein</fullName>
    </submittedName>
</protein>
<keyword evidence="2" id="KW-1185">Reference proteome</keyword>
<proteinExistence type="predicted"/>
<dbReference type="EMBL" id="BMLN01000006">
    <property type="protein sequence ID" value="GGO02005.1"/>
    <property type="molecule type" value="Genomic_DNA"/>
</dbReference>
<organism evidence="1 2">
    <name type="scientific">Saccharibacillus kuerlensis</name>
    <dbReference type="NCBI Taxonomy" id="459527"/>
    <lineage>
        <taxon>Bacteria</taxon>
        <taxon>Bacillati</taxon>
        <taxon>Bacillota</taxon>
        <taxon>Bacilli</taxon>
        <taxon>Bacillales</taxon>
        <taxon>Paenibacillaceae</taxon>
        <taxon>Saccharibacillus</taxon>
    </lineage>
</organism>
<evidence type="ECO:0000313" key="1">
    <source>
        <dbReference type="EMBL" id="GGO02005.1"/>
    </source>
</evidence>
<sequence>MNIIKSGACKNSSKNAFVEDFTIRILAASGQEDQEGMTLHWYGEVFEKEPDEIRILHAISHGKIGAANGEVQIGKIIYNAAVIIEFENTKATRVSAIKLYVTH</sequence>
<reference evidence="2" key="1">
    <citation type="journal article" date="2019" name="Int. J. Syst. Evol. Microbiol.">
        <title>The Global Catalogue of Microorganisms (GCM) 10K type strain sequencing project: providing services to taxonomists for standard genome sequencing and annotation.</title>
        <authorList>
            <consortium name="The Broad Institute Genomics Platform"/>
            <consortium name="The Broad Institute Genome Sequencing Center for Infectious Disease"/>
            <person name="Wu L."/>
            <person name="Ma J."/>
        </authorList>
    </citation>
    <scope>NUCLEOTIDE SEQUENCE [LARGE SCALE GENOMIC DNA]</scope>
    <source>
        <strain evidence="2">CGMCC 1.6964</strain>
    </source>
</reference>
<evidence type="ECO:0000313" key="2">
    <source>
        <dbReference type="Proteomes" id="UP000606653"/>
    </source>
</evidence>
<dbReference type="RefSeq" id="WP_018976299.1">
    <property type="nucleotide sequence ID" value="NZ_BMLN01000006.1"/>
</dbReference>
<name>A0ABQ2L450_9BACL</name>
<dbReference type="Proteomes" id="UP000606653">
    <property type="component" value="Unassembled WGS sequence"/>
</dbReference>
<accession>A0ABQ2L450</accession>
<gene>
    <name evidence="1" type="ORF">GCM10010969_24860</name>
</gene>